<feature type="compositionally biased region" description="Low complexity" evidence="1">
    <location>
        <begin position="248"/>
        <end position="263"/>
    </location>
</feature>
<dbReference type="OMA" id="WGVWCRR"/>
<evidence type="ECO:0000313" key="2">
    <source>
        <dbReference type="EMBL" id="CRG91703.1"/>
    </source>
</evidence>
<proteinExistence type="predicted"/>
<evidence type="ECO:0000256" key="1">
    <source>
        <dbReference type="SAM" id="MobiDB-lite"/>
    </source>
</evidence>
<name>A0A0U1M7W4_TALIS</name>
<organism evidence="2 3">
    <name type="scientific">Talaromyces islandicus</name>
    <name type="common">Penicillium islandicum</name>
    <dbReference type="NCBI Taxonomy" id="28573"/>
    <lineage>
        <taxon>Eukaryota</taxon>
        <taxon>Fungi</taxon>
        <taxon>Dikarya</taxon>
        <taxon>Ascomycota</taxon>
        <taxon>Pezizomycotina</taxon>
        <taxon>Eurotiomycetes</taxon>
        <taxon>Eurotiomycetidae</taxon>
        <taxon>Eurotiales</taxon>
        <taxon>Trichocomaceae</taxon>
        <taxon>Talaromyces</taxon>
        <taxon>Talaromyces sect. Islandici</taxon>
    </lineage>
</organism>
<keyword evidence="3" id="KW-1185">Reference proteome</keyword>
<dbReference type="STRING" id="28573.A0A0U1M7W4"/>
<sequence length="525" mass="58129">MTLDTEVLVHVAAPSGARDDARYRALVESCLAFEPVSRLRVYGADEGKGDDPDVTGEDLTSSLASSTSQSLPRPEINNDNASFNSGDELNSLLEPHYPTESRQPPGPAAYVPSTPIRCQSTEEDSELSFRDPVPLGHQDSIAKTYSRSSKRDTGASSAVKHNGKSASSQVTQAGPSEQSTWSTPLNTIPDSQPGSSPAGGDHDTDQTEINDVQVDRSYVPDTVRQSKQFRVDTTSRDPSPDPSETRVPSSMPSPGSPSKSLPPARAAGQPSRTPSMGKRKKPKNNDYQKKSFRSDSHADVEAPIDTVSSPASDQQHPKRRQILPQTREVISLDEIPLEIRGPNPEVSNEKFRTHVTPTLEALADRMKLVSRFSPSQQTRALHPLERGYWFIQYLTIKHDTDESETPPQPSNNPAQQIWTLSFFSQFWCFLRDFIIEGRAGWGIWCLLEESSSFPPDSGRQTADSLESAQERTGPSVAKSVNLKIYTWGEVAPHVYMLLFLATERRIRKMQGVEWRDARDETIIKM</sequence>
<dbReference type="OrthoDB" id="5395975at2759"/>
<dbReference type="Proteomes" id="UP000054383">
    <property type="component" value="Unassembled WGS sequence"/>
</dbReference>
<feature type="compositionally biased region" description="Basic and acidic residues" evidence="1">
    <location>
        <begin position="229"/>
        <end position="239"/>
    </location>
</feature>
<evidence type="ECO:0000313" key="3">
    <source>
        <dbReference type="Proteomes" id="UP000054383"/>
    </source>
</evidence>
<dbReference type="EMBL" id="CVMT01000010">
    <property type="protein sequence ID" value="CRG91703.1"/>
    <property type="molecule type" value="Genomic_DNA"/>
</dbReference>
<protein>
    <submittedName>
        <fullName evidence="2">Uncharacterized protein</fullName>
    </submittedName>
</protein>
<gene>
    <name evidence="2" type="ORF">PISL3812_08754</name>
</gene>
<feature type="compositionally biased region" description="Low complexity" evidence="1">
    <location>
        <begin position="59"/>
        <end position="71"/>
    </location>
</feature>
<accession>A0A0U1M7W4</accession>
<feature type="compositionally biased region" description="Basic and acidic residues" evidence="1">
    <location>
        <begin position="283"/>
        <end position="300"/>
    </location>
</feature>
<feature type="compositionally biased region" description="Polar residues" evidence="1">
    <location>
        <begin position="164"/>
        <end position="195"/>
    </location>
</feature>
<feature type="region of interest" description="Disordered" evidence="1">
    <location>
        <begin position="43"/>
        <end position="301"/>
    </location>
</feature>
<reference evidence="2 3" key="1">
    <citation type="submission" date="2015-04" db="EMBL/GenBank/DDBJ databases">
        <authorList>
            <person name="Syromyatnikov M.Y."/>
            <person name="Popov V.N."/>
        </authorList>
    </citation>
    <scope>NUCLEOTIDE SEQUENCE [LARGE SCALE GENOMIC DNA]</scope>
    <source>
        <strain evidence="2">WF-38-12</strain>
    </source>
</reference>
<dbReference type="AlphaFoldDB" id="A0A0U1M7W4"/>
<feature type="compositionally biased region" description="Polar residues" evidence="1">
    <location>
        <begin position="77"/>
        <end position="88"/>
    </location>
</feature>